<dbReference type="GO" id="GO:0052621">
    <property type="term" value="F:diguanylate cyclase activity"/>
    <property type="evidence" value="ECO:0007669"/>
    <property type="project" value="UniProtKB-EC"/>
</dbReference>
<dbReference type="InterPro" id="IPR043128">
    <property type="entry name" value="Rev_trsase/Diguanyl_cyclase"/>
</dbReference>
<keyword evidence="3" id="KW-1133">Transmembrane helix</keyword>
<dbReference type="EC" id="2.7.7.65" evidence="1"/>
<feature type="transmembrane region" description="Helical" evidence="3">
    <location>
        <begin position="204"/>
        <end position="231"/>
    </location>
</feature>
<dbReference type="NCBIfam" id="TIGR00254">
    <property type="entry name" value="GGDEF"/>
    <property type="match status" value="1"/>
</dbReference>
<dbReference type="InterPro" id="IPR011623">
    <property type="entry name" value="7TMR_DISM_rcpt_extracell_dom1"/>
</dbReference>
<evidence type="ECO:0000313" key="6">
    <source>
        <dbReference type="EMBL" id="GEK53963.1"/>
    </source>
</evidence>
<keyword evidence="3" id="KW-0812">Transmembrane</keyword>
<feature type="transmembrane region" description="Helical" evidence="3">
    <location>
        <begin position="328"/>
        <end position="346"/>
    </location>
</feature>
<evidence type="ECO:0000313" key="7">
    <source>
        <dbReference type="Proteomes" id="UP000321419"/>
    </source>
</evidence>
<dbReference type="RefSeq" id="WP_089347861.1">
    <property type="nucleotide sequence ID" value="NZ_BJUM01000006.1"/>
</dbReference>
<proteinExistence type="predicted"/>
<keyword evidence="7" id="KW-1185">Reference proteome</keyword>
<dbReference type="SMART" id="SM00267">
    <property type="entry name" value="GGDEF"/>
    <property type="match status" value="1"/>
</dbReference>
<feature type="domain" description="GGDEF" evidence="5">
    <location>
        <begin position="416"/>
        <end position="543"/>
    </location>
</feature>
<feature type="chain" id="PRO_5021953067" description="diguanylate cyclase" evidence="4">
    <location>
        <begin position="23"/>
        <end position="543"/>
    </location>
</feature>
<dbReference type="EMBL" id="BJUM01000006">
    <property type="protein sequence ID" value="GEK53963.1"/>
    <property type="molecule type" value="Genomic_DNA"/>
</dbReference>
<keyword evidence="3" id="KW-0472">Membrane</keyword>
<feature type="transmembrane region" description="Helical" evidence="3">
    <location>
        <begin position="237"/>
        <end position="260"/>
    </location>
</feature>
<dbReference type="SUPFAM" id="SSF55073">
    <property type="entry name" value="Nucleotide cyclase"/>
    <property type="match status" value="1"/>
</dbReference>
<dbReference type="InterPro" id="IPR000160">
    <property type="entry name" value="GGDEF_dom"/>
</dbReference>
<reference evidence="6 7" key="1">
    <citation type="submission" date="2019-07" db="EMBL/GenBank/DDBJ databases">
        <title>Whole genome shotgun sequence of Pseudoalteromonas espejiana NBRC 102222.</title>
        <authorList>
            <person name="Hosoyama A."/>
            <person name="Uohara A."/>
            <person name="Ohji S."/>
            <person name="Ichikawa N."/>
        </authorList>
    </citation>
    <scope>NUCLEOTIDE SEQUENCE [LARGE SCALE GENOMIC DNA]</scope>
    <source>
        <strain evidence="6 7">NBRC 102222</strain>
    </source>
</reference>
<feature type="transmembrane region" description="Helical" evidence="3">
    <location>
        <begin position="272"/>
        <end position="291"/>
    </location>
</feature>
<evidence type="ECO:0000256" key="1">
    <source>
        <dbReference type="ARBA" id="ARBA00012528"/>
    </source>
</evidence>
<dbReference type="InterPro" id="IPR029787">
    <property type="entry name" value="Nucleotide_cyclase"/>
</dbReference>
<dbReference type="PROSITE" id="PS50887">
    <property type="entry name" value="GGDEF"/>
    <property type="match status" value="1"/>
</dbReference>
<evidence type="ECO:0000256" key="4">
    <source>
        <dbReference type="SAM" id="SignalP"/>
    </source>
</evidence>
<dbReference type="PANTHER" id="PTHR45138">
    <property type="entry name" value="REGULATORY COMPONENTS OF SENSORY TRANSDUCTION SYSTEM"/>
    <property type="match status" value="1"/>
</dbReference>
<comment type="caution">
    <text evidence="6">The sequence shown here is derived from an EMBL/GenBank/DDBJ whole genome shotgun (WGS) entry which is preliminary data.</text>
</comment>
<dbReference type="PANTHER" id="PTHR45138:SF9">
    <property type="entry name" value="DIGUANYLATE CYCLASE DGCM-RELATED"/>
    <property type="match status" value="1"/>
</dbReference>
<dbReference type="AlphaFoldDB" id="A0A510XSG4"/>
<organism evidence="6 7">
    <name type="scientific">Pseudoalteromonas espejiana</name>
    <dbReference type="NCBI Taxonomy" id="28107"/>
    <lineage>
        <taxon>Bacteria</taxon>
        <taxon>Pseudomonadati</taxon>
        <taxon>Pseudomonadota</taxon>
        <taxon>Gammaproteobacteria</taxon>
        <taxon>Alteromonadales</taxon>
        <taxon>Pseudoalteromonadaceae</taxon>
        <taxon>Pseudoalteromonas</taxon>
    </lineage>
</organism>
<sequence length="543" mass="60383">MRGVFVWLLCIINVYISCEVSAAALNETKTVVVDHNLWRPVTATRSDAAVQEFINDYSKSTAKNNLLGQQGAVVASIPITNNVAGSWYVLPIANFIDTGIAFWQDEENNLTQIADFSQSHTQQTAILMHGQAFKLNLPKAGKGTLWIYLNAKHYPTPANIHFINESTFIPQQFHINALTLIGISVMLTLAAMALIMFLKTKQNVAFFCAGYIGLHGIGWACASGALSGFYASNIINLHYLGMYIFSFAIGCASAYAYCLFNFKELPKNRIGNFLKYFSVCALAIGVINLVLPFYYVFYLAHLLAAIWVVLSLVVGFSMLKLNDFRAKYFFIGNLIYSVSLMLYVAIHINFLQAKSAELVVVLALAVDCICILLSLSEWLKLKQHEFVNILHQSRYDPLTKVGNRLLLNDHLLELSGSYIIVFIDCDGVKTINDQLGHAKGDEFLVSTAQLMQSALSNKGDVYRTGGDEFIWLCKVKNNEALSSLSHEITLTLNTLHENIVEQWPQSGISFGIATSNECTNHAECLTLADERMYILKSAHKKCA</sequence>
<feature type="transmembrane region" description="Helical" evidence="3">
    <location>
        <begin position="297"/>
        <end position="316"/>
    </location>
</feature>
<dbReference type="GO" id="GO:1902201">
    <property type="term" value="P:negative regulation of bacterial-type flagellum-dependent cell motility"/>
    <property type="evidence" value="ECO:0007669"/>
    <property type="project" value="TreeGrafter"/>
</dbReference>
<dbReference type="Pfam" id="PF00990">
    <property type="entry name" value="GGDEF"/>
    <property type="match status" value="1"/>
</dbReference>
<dbReference type="Gene3D" id="3.30.70.270">
    <property type="match status" value="1"/>
</dbReference>
<feature type="signal peptide" evidence="4">
    <location>
        <begin position="1"/>
        <end position="22"/>
    </location>
</feature>
<dbReference type="GO" id="GO:0043709">
    <property type="term" value="P:cell adhesion involved in single-species biofilm formation"/>
    <property type="evidence" value="ECO:0007669"/>
    <property type="project" value="TreeGrafter"/>
</dbReference>
<dbReference type="GO" id="GO:0005886">
    <property type="term" value="C:plasma membrane"/>
    <property type="evidence" value="ECO:0007669"/>
    <property type="project" value="TreeGrafter"/>
</dbReference>
<protein>
    <recommendedName>
        <fullName evidence="1">diguanylate cyclase</fullName>
        <ecNumber evidence="1">2.7.7.65</ecNumber>
    </recommendedName>
</protein>
<feature type="transmembrane region" description="Helical" evidence="3">
    <location>
        <begin position="173"/>
        <end position="197"/>
    </location>
</feature>
<feature type="transmembrane region" description="Helical" evidence="3">
    <location>
        <begin position="358"/>
        <end position="375"/>
    </location>
</feature>
<dbReference type="Proteomes" id="UP000321419">
    <property type="component" value="Unassembled WGS sequence"/>
</dbReference>
<evidence type="ECO:0000256" key="2">
    <source>
        <dbReference type="ARBA" id="ARBA00034247"/>
    </source>
</evidence>
<name>A0A510XSG4_9GAMM</name>
<accession>A0A510XSG4</accession>
<evidence type="ECO:0000259" key="5">
    <source>
        <dbReference type="PROSITE" id="PS50887"/>
    </source>
</evidence>
<keyword evidence="4" id="KW-0732">Signal</keyword>
<evidence type="ECO:0000256" key="3">
    <source>
        <dbReference type="SAM" id="Phobius"/>
    </source>
</evidence>
<dbReference type="InterPro" id="IPR050469">
    <property type="entry name" value="Diguanylate_Cyclase"/>
</dbReference>
<dbReference type="Pfam" id="PF07695">
    <property type="entry name" value="7TMR-DISM_7TM"/>
    <property type="match status" value="1"/>
</dbReference>
<gene>
    <name evidence="6" type="ORF">PES01_08080</name>
</gene>
<dbReference type="CDD" id="cd01949">
    <property type="entry name" value="GGDEF"/>
    <property type="match status" value="1"/>
</dbReference>
<comment type="catalytic activity">
    <reaction evidence="2">
        <text>2 GTP = 3',3'-c-di-GMP + 2 diphosphate</text>
        <dbReference type="Rhea" id="RHEA:24898"/>
        <dbReference type="ChEBI" id="CHEBI:33019"/>
        <dbReference type="ChEBI" id="CHEBI:37565"/>
        <dbReference type="ChEBI" id="CHEBI:58805"/>
        <dbReference type="EC" id="2.7.7.65"/>
    </reaction>
</comment>
<dbReference type="OrthoDB" id="5289013at2"/>